<proteinExistence type="inferred from homology"/>
<dbReference type="InterPro" id="IPR051310">
    <property type="entry name" value="MCP_chemotaxis"/>
</dbReference>
<feature type="region of interest" description="Disordered" evidence="4">
    <location>
        <begin position="366"/>
        <end position="389"/>
    </location>
</feature>
<dbReference type="PANTHER" id="PTHR43531">
    <property type="entry name" value="PROTEIN ICFG"/>
    <property type="match status" value="1"/>
</dbReference>
<dbReference type="Gene3D" id="1.10.287.950">
    <property type="entry name" value="Methyl-accepting chemotaxis protein"/>
    <property type="match status" value="1"/>
</dbReference>
<dbReference type="SUPFAM" id="SSF58104">
    <property type="entry name" value="Methyl-accepting chemotaxis protein (MCP) signaling domain"/>
    <property type="match status" value="1"/>
</dbReference>
<evidence type="ECO:0000313" key="7">
    <source>
        <dbReference type="Proteomes" id="UP000321523"/>
    </source>
</evidence>
<evidence type="ECO:0000256" key="4">
    <source>
        <dbReference type="SAM" id="MobiDB-lite"/>
    </source>
</evidence>
<sequence length="389" mass="41772">MTSAGINLPSARAGDPSLLSEWAAFSTVQSRSFDVLRREIEETSRSIENSTQDISTGFRDLADSAGEQSRRVQEIIANANVVELDGERVPIDRVMVAMQEILVDMVNNIVSLSKQAMRMVYLLDDVVQDVQGMVYLLDDVVQDVQEVEKFIGEIGEINQQTNFLALNARIEAARAGAAGTTFHVVAGEVRQLSSTTAALAERMRLSVGAVSRGVVRGYEILQTIADTDLSPQLLAKERIDSAMSGLIVQAEHFTAVLSDAVVASDTMTRNIGQIVTRLQFQDLAKQHFEHVIDGMMLMKSGLEDLGPATSAAIGAAPAFTPDDRSEWLSGLAAGLPVGAARQRFLRALLMGGTALDGIGALDVLPGDRTGTDDVPGAQSDPDQDAIELF</sequence>
<dbReference type="SMART" id="SM00283">
    <property type="entry name" value="MA"/>
    <property type="match status" value="1"/>
</dbReference>
<reference evidence="6 7" key="1">
    <citation type="submission" date="2019-07" db="EMBL/GenBank/DDBJ databases">
        <title>Whole genome shotgun sequence of Skermanella aerolata NBRC 106429.</title>
        <authorList>
            <person name="Hosoyama A."/>
            <person name="Uohara A."/>
            <person name="Ohji S."/>
            <person name="Ichikawa N."/>
        </authorList>
    </citation>
    <scope>NUCLEOTIDE SEQUENCE [LARGE SCALE GENOMIC DNA]</scope>
    <source>
        <strain evidence="6 7">NBRC 106429</strain>
    </source>
</reference>
<accession>A0A512DR52</accession>
<feature type="domain" description="Methyl-accepting transducer" evidence="5">
    <location>
        <begin position="43"/>
        <end position="222"/>
    </location>
</feature>
<dbReference type="PROSITE" id="PS50111">
    <property type="entry name" value="CHEMOTAXIS_TRANSDUC_2"/>
    <property type="match status" value="1"/>
</dbReference>
<comment type="caution">
    <text evidence="6">The sequence shown here is derived from an EMBL/GenBank/DDBJ whole genome shotgun (WGS) entry which is preliminary data.</text>
</comment>
<dbReference type="PANTHER" id="PTHR43531:SF11">
    <property type="entry name" value="METHYL-ACCEPTING CHEMOTAXIS PROTEIN 3"/>
    <property type="match status" value="1"/>
</dbReference>
<dbReference type="AlphaFoldDB" id="A0A512DR52"/>
<protein>
    <recommendedName>
        <fullName evidence="5">Methyl-accepting transducer domain-containing protein</fullName>
    </recommendedName>
</protein>
<dbReference type="EMBL" id="BJYZ01000013">
    <property type="protein sequence ID" value="GEO38925.1"/>
    <property type="molecule type" value="Genomic_DNA"/>
</dbReference>
<name>A0A512DR52_9PROT</name>
<keyword evidence="7" id="KW-1185">Reference proteome</keyword>
<evidence type="ECO:0000259" key="5">
    <source>
        <dbReference type="PROSITE" id="PS50111"/>
    </source>
</evidence>
<comment type="similarity">
    <text evidence="2">Belongs to the methyl-accepting chemotaxis (MCP) protein family.</text>
</comment>
<evidence type="ECO:0000313" key="6">
    <source>
        <dbReference type="EMBL" id="GEO38925.1"/>
    </source>
</evidence>
<dbReference type="OrthoDB" id="5292315at2"/>
<gene>
    <name evidence="6" type="ORF">SAE02_30730</name>
</gene>
<organism evidence="6 7">
    <name type="scientific">Skermanella aerolata</name>
    <dbReference type="NCBI Taxonomy" id="393310"/>
    <lineage>
        <taxon>Bacteria</taxon>
        <taxon>Pseudomonadati</taxon>
        <taxon>Pseudomonadota</taxon>
        <taxon>Alphaproteobacteria</taxon>
        <taxon>Rhodospirillales</taxon>
        <taxon>Azospirillaceae</taxon>
        <taxon>Skermanella</taxon>
    </lineage>
</organism>
<dbReference type="Pfam" id="PF00015">
    <property type="entry name" value="MCPsignal"/>
    <property type="match status" value="1"/>
</dbReference>
<dbReference type="GO" id="GO:0016020">
    <property type="term" value="C:membrane"/>
    <property type="evidence" value="ECO:0007669"/>
    <property type="project" value="InterPro"/>
</dbReference>
<dbReference type="GO" id="GO:0006935">
    <property type="term" value="P:chemotaxis"/>
    <property type="evidence" value="ECO:0007669"/>
    <property type="project" value="UniProtKB-KW"/>
</dbReference>
<dbReference type="InterPro" id="IPR004089">
    <property type="entry name" value="MCPsignal_dom"/>
</dbReference>
<dbReference type="Proteomes" id="UP000321523">
    <property type="component" value="Unassembled WGS sequence"/>
</dbReference>
<keyword evidence="1" id="KW-0145">Chemotaxis</keyword>
<evidence type="ECO:0000256" key="1">
    <source>
        <dbReference type="ARBA" id="ARBA00022500"/>
    </source>
</evidence>
<evidence type="ECO:0000256" key="2">
    <source>
        <dbReference type="ARBA" id="ARBA00029447"/>
    </source>
</evidence>
<dbReference type="GO" id="GO:0007165">
    <property type="term" value="P:signal transduction"/>
    <property type="evidence" value="ECO:0007669"/>
    <property type="project" value="UniProtKB-KW"/>
</dbReference>
<keyword evidence="3" id="KW-0807">Transducer</keyword>
<evidence type="ECO:0000256" key="3">
    <source>
        <dbReference type="PROSITE-ProRule" id="PRU00284"/>
    </source>
</evidence>